<dbReference type="EMBL" id="HBUF01059311">
    <property type="protein sequence ID" value="CAG6625244.1"/>
    <property type="molecule type" value="Transcribed_RNA"/>
</dbReference>
<evidence type="ECO:0000313" key="2">
    <source>
        <dbReference type="EMBL" id="CAG6625246.1"/>
    </source>
</evidence>
<feature type="region of interest" description="Disordered" evidence="1">
    <location>
        <begin position="18"/>
        <end position="38"/>
    </location>
</feature>
<feature type="compositionally biased region" description="Polar residues" evidence="1">
    <location>
        <begin position="316"/>
        <end position="329"/>
    </location>
</feature>
<accession>A0A8D8Q4Z9</accession>
<dbReference type="EMBL" id="HBUF01059312">
    <property type="protein sequence ID" value="CAG6625246.1"/>
    <property type="molecule type" value="Transcribed_RNA"/>
</dbReference>
<feature type="compositionally biased region" description="Low complexity" evidence="1">
    <location>
        <begin position="295"/>
        <end position="315"/>
    </location>
</feature>
<feature type="region of interest" description="Disordered" evidence="1">
    <location>
        <begin position="258"/>
        <end position="278"/>
    </location>
</feature>
<feature type="compositionally biased region" description="Polar residues" evidence="1">
    <location>
        <begin position="263"/>
        <end position="274"/>
    </location>
</feature>
<sequence length="448" mass="50805">MSHQSYTSVLVSNTQQADPNIRPIFNPTRRKNAEKRPTKDQAILLSTEDGAVFNTIPFHSFIRAVGGIVGPSNILHASKVPGNKFCIFLNNVELAKEFQSNNPIIQVNETPFSVSLYLQPASKLMMCNVWPFIPNYVLEEALDKVMARSVQFISPIKDVTMGFLDKEYSNISFFKRFIFIQSTDSTEIKIPDHLFVMFEGTSYKIYLEIENRCKHCSEPHPTNKCPKKQPAEKSELSIRLELAKTTQNQNQEQNTPAIVPLENQGNNQPTSQQVILGDETENVEMEIQRDETMTENDQVGNNNNNSVNDTQENQNETFTVPSTPKNANNKRMIEYSPNNTQPQTKKVLQNEEEEICTIISDILGNEPAIMLEPKEVTRLWCELKGAKNKKDIIQSFNFSNSDLLTIFQAVSKHPDAPKKYKVRAKKIETLIFTEESEFSDSGSAISQT</sequence>
<reference evidence="2" key="1">
    <citation type="submission" date="2021-05" db="EMBL/GenBank/DDBJ databases">
        <authorList>
            <person name="Alioto T."/>
            <person name="Alioto T."/>
            <person name="Gomez Garrido J."/>
        </authorList>
    </citation>
    <scope>NUCLEOTIDE SEQUENCE</scope>
</reference>
<name>A0A8D8Q4Z9_9HEMI</name>
<evidence type="ECO:0000256" key="1">
    <source>
        <dbReference type="SAM" id="MobiDB-lite"/>
    </source>
</evidence>
<proteinExistence type="predicted"/>
<protein>
    <submittedName>
        <fullName evidence="2">Uncharacterized protein</fullName>
    </submittedName>
</protein>
<dbReference type="AlphaFoldDB" id="A0A8D8Q4Z9"/>
<feature type="region of interest" description="Disordered" evidence="1">
    <location>
        <begin position="292"/>
        <end position="329"/>
    </location>
</feature>
<organism evidence="2">
    <name type="scientific">Cacopsylla melanoneura</name>
    <dbReference type="NCBI Taxonomy" id="428564"/>
    <lineage>
        <taxon>Eukaryota</taxon>
        <taxon>Metazoa</taxon>
        <taxon>Ecdysozoa</taxon>
        <taxon>Arthropoda</taxon>
        <taxon>Hexapoda</taxon>
        <taxon>Insecta</taxon>
        <taxon>Pterygota</taxon>
        <taxon>Neoptera</taxon>
        <taxon>Paraneoptera</taxon>
        <taxon>Hemiptera</taxon>
        <taxon>Sternorrhyncha</taxon>
        <taxon>Psylloidea</taxon>
        <taxon>Psyllidae</taxon>
        <taxon>Psyllinae</taxon>
        <taxon>Cacopsylla</taxon>
    </lineage>
</organism>